<evidence type="ECO:0000313" key="2">
    <source>
        <dbReference type="Proteomes" id="UP000216001"/>
    </source>
</evidence>
<comment type="caution">
    <text evidence="1">The sequence shown here is derived from an EMBL/GenBank/DDBJ whole genome shotgun (WGS) entry which is preliminary data.</text>
</comment>
<dbReference type="Proteomes" id="UP000216001">
    <property type="component" value="Unassembled WGS sequence"/>
</dbReference>
<dbReference type="EMBL" id="NOWC01000008">
    <property type="protein sequence ID" value="OZS74979.1"/>
    <property type="molecule type" value="Genomic_DNA"/>
</dbReference>
<reference evidence="1 2" key="1">
    <citation type="submission" date="2017-07" db="EMBL/GenBank/DDBJ databases">
        <title>blaIMP-27 on transferable plasmids in Proteus mirabilis and Providencia rettgeri.</title>
        <authorList>
            <person name="Potter R."/>
        </authorList>
    </citation>
    <scope>NUCLEOTIDE SEQUENCE [LARGE SCALE GENOMIC DNA]</scope>
    <source>
        <strain evidence="1 2">PR1</strain>
    </source>
</reference>
<protein>
    <submittedName>
        <fullName evidence="1">Uncharacterized protein</fullName>
    </submittedName>
</protein>
<accession>A0A264VUJ4</accession>
<sequence>MPSINNRRSNALIKHMLIGLFFISGMIGVMASANGLLNHTAVNESHYEDLNSGWLEVSARLFNSPCHLKLSTSAVMLTQCGAGGAFSADKTQTTPAQIRFYDVQNGNVTAIEKMNLLNGNNFIHPPVSMHKSNLLRLEVVYE</sequence>
<organism evidence="1 2">
    <name type="scientific">Providencia rettgeri</name>
    <dbReference type="NCBI Taxonomy" id="587"/>
    <lineage>
        <taxon>Bacteria</taxon>
        <taxon>Pseudomonadati</taxon>
        <taxon>Pseudomonadota</taxon>
        <taxon>Gammaproteobacteria</taxon>
        <taxon>Enterobacterales</taxon>
        <taxon>Morganellaceae</taxon>
        <taxon>Providencia</taxon>
    </lineage>
</organism>
<gene>
    <name evidence="1" type="ORF">CHI95_08920</name>
</gene>
<proteinExistence type="predicted"/>
<dbReference type="RefSeq" id="WP_094961430.1">
    <property type="nucleotide sequence ID" value="NZ_CP098040.1"/>
</dbReference>
<name>A0A264VUJ4_PRORE</name>
<evidence type="ECO:0000313" key="1">
    <source>
        <dbReference type="EMBL" id="OZS74979.1"/>
    </source>
</evidence>
<dbReference type="AlphaFoldDB" id="A0A264VUJ4"/>